<proteinExistence type="inferred from homology"/>
<dbReference type="AlphaFoldDB" id="A0A556ATW2"/>
<comment type="caution">
    <text evidence="3">The sequence shown here is derived from an EMBL/GenBank/DDBJ whole genome shotgun (WGS) entry which is preliminary data.</text>
</comment>
<organism evidence="3 4">
    <name type="scientific">Verticiella sediminum</name>
    <dbReference type="NCBI Taxonomy" id="1247510"/>
    <lineage>
        <taxon>Bacteria</taxon>
        <taxon>Pseudomonadati</taxon>
        <taxon>Pseudomonadota</taxon>
        <taxon>Betaproteobacteria</taxon>
        <taxon>Burkholderiales</taxon>
        <taxon>Alcaligenaceae</taxon>
        <taxon>Verticiella</taxon>
    </lineage>
</organism>
<dbReference type="SUPFAM" id="SSF53850">
    <property type="entry name" value="Periplasmic binding protein-like II"/>
    <property type="match status" value="1"/>
</dbReference>
<feature type="region of interest" description="Disordered" evidence="2">
    <location>
        <begin position="1"/>
        <end position="48"/>
    </location>
</feature>
<evidence type="ECO:0000256" key="2">
    <source>
        <dbReference type="SAM" id="MobiDB-lite"/>
    </source>
</evidence>
<dbReference type="InterPro" id="IPR005064">
    <property type="entry name" value="BUG"/>
</dbReference>
<dbReference type="PANTHER" id="PTHR42928:SF5">
    <property type="entry name" value="BLR1237 PROTEIN"/>
    <property type="match status" value="1"/>
</dbReference>
<keyword evidence="4" id="KW-1185">Reference proteome</keyword>
<reference evidence="3 4" key="1">
    <citation type="submission" date="2019-07" db="EMBL/GenBank/DDBJ databases">
        <title>Qingshengfaniella alkalisoli gen. nov., sp. nov., isolated from saline soil.</title>
        <authorList>
            <person name="Xu L."/>
            <person name="Huang X.-X."/>
            <person name="Sun J.-Q."/>
        </authorList>
    </citation>
    <scope>NUCLEOTIDE SEQUENCE [LARGE SCALE GENOMIC DNA]</scope>
    <source>
        <strain evidence="3 4">DSM 27279</strain>
    </source>
</reference>
<dbReference type="PANTHER" id="PTHR42928">
    <property type="entry name" value="TRICARBOXYLATE-BINDING PROTEIN"/>
    <property type="match status" value="1"/>
</dbReference>
<name>A0A556ATW2_9BURK</name>
<dbReference type="Pfam" id="PF03401">
    <property type="entry name" value="TctC"/>
    <property type="match status" value="1"/>
</dbReference>
<feature type="compositionally biased region" description="Basic residues" evidence="2">
    <location>
        <begin position="1"/>
        <end position="17"/>
    </location>
</feature>
<evidence type="ECO:0000256" key="1">
    <source>
        <dbReference type="ARBA" id="ARBA00006987"/>
    </source>
</evidence>
<evidence type="ECO:0000313" key="4">
    <source>
        <dbReference type="Proteomes" id="UP000318405"/>
    </source>
</evidence>
<dbReference type="Proteomes" id="UP000318405">
    <property type="component" value="Unassembled WGS sequence"/>
</dbReference>
<dbReference type="Gene3D" id="3.40.190.150">
    <property type="entry name" value="Bordetella uptake gene, domain 1"/>
    <property type="match status" value="1"/>
</dbReference>
<feature type="compositionally biased region" description="Basic and acidic residues" evidence="2">
    <location>
        <begin position="23"/>
        <end position="36"/>
    </location>
</feature>
<dbReference type="OrthoDB" id="8858796at2"/>
<accession>A0A556ATW2</accession>
<dbReference type="EMBL" id="VLTJ01000016">
    <property type="protein sequence ID" value="TSH96382.1"/>
    <property type="molecule type" value="Genomic_DNA"/>
</dbReference>
<sequence>MPAQHRLRHGPAAHRNRQAAQARDPRPLSCRGKDIRLTQQNNGDDTMDHLPMRRRITIAALTTLLTLPASAWTAQAAGPTALIVPYAAGGAADPVVRPLAQRLQEVLGRPVIVENKPGANGIIGTQYLLRQPADGHTMMFHITSLIQNIALSRTEPPYDFATDIQPLALIGRQAVVLVVPSASPYQSLADVARAAKADPHAFSFGSYGAGSTSHIYGEQLRASWNIDMPHIAFKGTAPLLQDMLGGRVPMAFVSAATAIERQGEQGLRPIAVAHTHRLEQLPEVPTLAELGYTGFEATGWWGLFLRAGTPESAAGPLRTAIQSILREPDMRERMRLAGLEPSSETPQEISAAMAREFRHWEALSRRFDITLQ</sequence>
<comment type="similarity">
    <text evidence="1">Belongs to the UPF0065 (bug) family.</text>
</comment>
<gene>
    <name evidence="3" type="ORF">FOZ76_09070</name>
</gene>
<evidence type="ECO:0000313" key="3">
    <source>
        <dbReference type="EMBL" id="TSH96382.1"/>
    </source>
</evidence>
<dbReference type="PIRSF" id="PIRSF017082">
    <property type="entry name" value="YflP"/>
    <property type="match status" value="1"/>
</dbReference>
<protein>
    <submittedName>
        <fullName evidence="3">Tripartite tricarboxylate transporter substrate binding protein</fullName>
    </submittedName>
</protein>
<dbReference type="InterPro" id="IPR042100">
    <property type="entry name" value="Bug_dom1"/>
</dbReference>
<dbReference type="Gene3D" id="3.40.190.10">
    <property type="entry name" value="Periplasmic binding protein-like II"/>
    <property type="match status" value="1"/>
</dbReference>
<dbReference type="CDD" id="cd07012">
    <property type="entry name" value="PBP2_Bug_TTT"/>
    <property type="match status" value="1"/>
</dbReference>